<reference evidence="7" key="1">
    <citation type="submission" date="2022-01" db="EMBL/GenBank/DDBJ databases">
        <authorList>
            <person name="King R."/>
        </authorList>
    </citation>
    <scope>NUCLEOTIDE SEQUENCE</scope>
</reference>
<gene>
    <name evidence="7" type="ORF">CEUTPL_LOCUS14072</name>
</gene>
<keyword evidence="4 6" id="KW-0472">Membrane</keyword>
<dbReference type="Proteomes" id="UP001152799">
    <property type="component" value="Chromosome 9"/>
</dbReference>
<evidence type="ECO:0000256" key="1">
    <source>
        <dbReference type="ARBA" id="ARBA00004141"/>
    </source>
</evidence>
<dbReference type="EMBL" id="OU892285">
    <property type="protein sequence ID" value="CAG9773686.1"/>
    <property type="molecule type" value="Genomic_DNA"/>
</dbReference>
<dbReference type="GO" id="GO:0038166">
    <property type="term" value="P:angiotensin-activated signaling pathway"/>
    <property type="evidence" value="ECO:0007669"/>
    <property type="project" value="InterPro"/>
</dbReference>
<keyword evidence="3 6" id="KW-1133">Transmembrane helix</keyword>
<organism evidence="7 8">
    <name type="scientific">Ceutorhynchus assimilis</name>
    <name type="common">cabbage seed weevil</name>
    <dbReference type="NCBI Taxonomy" id="467358"/>
    <lineage>
        <taxon>Eukaryota</taxon>
        <taxon>Metazoa</taxon>
        <taxon>Ecdysozoa</taxon>
        <taxon>Arthropoda</taxon>
        <taxon>Hexapoda</taxon>
        <taxon>Insecta</taxon>
        <taxon>Pterygota</taxon>
        <taxon>Neoptera</taxon>
        <taxon>Endopterygota</taxon>
        <taxon>Coleoptera</taxon>
        <taxon>Polyphaga</taxon>
        <taxon>Cucujiformia</taxon>
        <taxon>Curculionidae</taxon>
        <taxon>Ceutorhynchinae</taxon>
        <taxon>Ceutorhynchus</taxon>
    </lineage>
</organism>
<dbReference type="AlphaFoldDB" id="A0A9N9MZP2"/>
<evidence type="ECO:0008006" key="9">
    <source>
        <dbReference type="Google" id="ProtNLM"/>
    </source>
</evidence>
<feature type="transmembrane region" description="Helical" evidence="6">
    <location>
        <begin position="65"/>
        <end position="85"/>
    </location>
</feature>
<feature type="transmembrane region" description="Helical" evidence="6">
    <location>
        <begin position="38"/>
        <end position="53"/>
    </location>
</feature>
<dbReference type="SMART" id="SM00805">
    <property type="entry name" value="AGTRAP"/>
    <property type="match status" value="1"/>
</dbReference>
<keyword evidence="8" id="KW-1185">Reference proteome</keyword>
<evidence type="ECO:0000256" key="3">
    <source>
        <dbReference type="ARBA" id="ARBA00022989"/>
    </source>
</evidence>
<dbReference type="PANTHER" id="PTHR16521">
    <property type="entry name" value="TYPE-1 ANGIOTENSIN II RECEPTOR-ASSOCIATED PROTEIN"/>
    <property type="match status" value="1"/>
</dbReference>
<protein>
    <recommendedName>
        <fullName evidence="9">Type-1 angiotensin II receptor-associated protein</fullName>
    </recommendedName>
</protein>
<evidence type="ECO:0000313" key="7">
    <source>
        <dbReference type="EMBL" id="CAG9773686.1"/>
    </source>
</evidence>
<keyword evidence="2 6" id="KW-0812">Transmembrane</keyword>
<dbReference type="InterPro" id="IPR009436">
    <property type="entry name" value="AGTRAP"/>
</dbReference>
<evidence type="ECO:0000256" key="4">
    <source>
        <dbReference type="ARBA" id="ARBA00023136"/>
    </source>
</evidence>
<comment type="subcellular location">
    <subcellularLocation>
        <location evidence="1">Membrane</location>
        <topology evidence="1">Multi-pass membrane protein</topology>
    </subcellularLocation>
</comment>
<feature type="region of interest" description="Disordered" evidence="5">
    <location>
        <begin position="147"/>
        <end position="167"/>
    </location>
</feature>
<evidence type="ECO:0000256" key="6">
    <source>
        <dbReference type="SAM" id="Phobius"/>
    </source>
</evidence>
<dbReference type="GO" id="GO:0005886">
    <property type="term" value="C:plasma membrane"/>
    <property type="evidence" value="ECO:0007669"/>
    <property type="project" value="TreeGrafter"/>
</dbReference>
<feature type="transmembrane region" description="Helical" evidence="6">
    <location>
        <begin position="12"/>
        <end position="32"/>
    </location>
</feature>
<dbReference type="OrthoDB" id="8191171at2759"/>
<dbReference type="Pfam" id="PF06396">
    <property type="entry name" value="AGTRAP"/>
    <property type="match status" value="1"/>
</dbReference>
<name>A0A9N9MZP2_9CUCU</name>
<evidence type="ECO:0000313" key="8">
    <source>
        <dbReference type="Proteomes" id="UP001152799"/>
    </source>
</evidence>
<dbReference type="PANTHER" id="PTHR16521:SF3">
    <property type="entry name" value="TYPE-1 ANGIOTENSIN II RECEPTOR-ASSOCIATED PROTEIN"/>
    <property type="match status" value="1"/>
</dbReference>
<proteinExistence type="predicted"/>
<evidence type="ECO:0000256" key="2">
    <source>
        <dbReference type="ARBA" id="ARBA00022692"/>
    </source>
</evidence>
<evidence type="ECO:0000256" key="5">
    <source>
        <dbReference type="SAM" id="MobiDB-lite"/>
    </source>
</evidence>
<sequence length="167" mass="18484">MPSLTQQIPNLNVKIIFLIHFVFISLSCMGFWATNAYLFYNSILIFLLLWSIFHGQLQEPLQLAIVVNGSSIILDILLLIMNFPYSLNGAAAKFSAAMAVLHLIIRPFTTFVLIKNLEERGGNTANIPNMFAGTRTESYEDIDRTATAAPQHSGQSGGYNFATAQPI</sequence>
<accession>A0A9N9MZP2</accession>